<keyword evidence="4 6" id="KW-1133">Transmembrane helix</keyword>
<organism evidence="7 8">
    <name type="scientific">Thermomonas brevis</name>
    <dbReference type="NCBI Taxonomy" id="215691"/>
    <lineage>
        <taxon>Bacteria</taxon>
        <taxon>Pseudomonadati</taxon>
        <taxon>Pseudomonadota</taxon>
        <taxon>Gammaproteobacteria</taxon>
        <taxon>Lysobacterales</taxon>
        <taxon>Lysobacteraceae</taxon>
        <taxon>Thermomonas</taxon>
    </lineage>
</organism>
<feature type="transmembrane region" description="Helical" evidence="6">
    <location>
        <begin position="136"/>
        <end position="159"/>
    </location>
</feature>
<keyword evidence="8" id="KW-1185">Reference proteome</keyword>
<feature type="transmembrane region" description="Helical" evidence="6">
    <location>
        <begin position="171"/>
        <end position="190"/>
    </location>
</feature>
<dbReference type="Proteomes" id="UP000515977">
    <property type="component" value="Chromosome"/>
</dbReference>
<comment type="subcellular location">
    <subcellularLocation>
        <location evidence="1">Cell membrane</location>
        <topology evidence="1">Multi-pass membrane protein</topology>
    </subcellularLocation>
</comment>
<feature type="transmembrane region" description="Helical" evidence="6">
    <location>
        <begin position="99"/>
        <end position="124"/>
    </location>
</feature>
<dbReference type="GO" id="GO:0005886">
    <property type="term" value="C:plasma membrane"/>
    <property type="evidence" value="ECO:0007669"/>
    <property type="project" value="UniProtKB-SubCell"/>
</dbReference>
<evidence type="ECO:0000256" key="1">
    <source>
        <dbReference type="ARBA" id="ARBA00004651"/>
    </source>
</evidence>
<evidence type="ECO:0000256" key="2">
    <source>
        <dbReference type="ARBA" id="ARBA00022475"/>
    </source>
</evidence>
<dbReference type="Pfam" id="PF01943">
    <property type="entry name" value="Polysacc_synt"/>
    <property type="match status" value="1"/>
</dbReference>
<keyword evidence="3 6" id="KW-0812">Transmembrane</keyword>
<keyword evidence="5 6" id="KW-0472">Membrane</keyword>
<keyword evidence="2" id="KW-1003">Cell membrane</keyword>
<evidence type="ECO:0000256" key="3">
    <source>
        <dbReference type="ARBA" id="ARBA00022692"/>
    </source>
</evidence>
<feature type="transmembrane region" description="Helical" evidence="6">
    <location>
        <begin position="416"/>
        <end position="437"/>
    </location>
</feature>
<gene>
    <name evidence="7" type="ORF">H9L17_10810</name>
</gene>
<dbReference type="RefSeq" id="WP_187569461.1">
    <property type="nucleotide sequence ID" value="NZ_CP060711.1"/>
</dbReference>
<proteinExistence type="predicted"/>
<dbReference type="AlphaFoldDB" id="A0A7G9QQR8"/>
<evidence type="ECO:0000313" key="7">
    <source>
        <dbReference type="EMBL" id="QNN45693.1"/>
    </source>
</evidence>
<feature type="transmembrane region" description="Helical" evidence="6">
    <location>
        <begin position="354"/>
        <end position="380"/>
    </location>
</feature>
<dbReference type="KEGG" id="tbv:H9L17_10810"/>
<feature type="transmembrane region" description="Helical" evidence="6">
    <location>
        <begin position="322"/>
        <end position="342"/>
    </location>
</feature>
<dbReference type="InterPro" id="IPR050833">
    <property type="entry name" value="Poly_Biosynth_Transport"/>
</dbReference>
<feature type="transmembrane region" description="Helical" evidence="6">
    <location>
        <begin position="386"/>
        <end position="404"/>
    </location>
</feature>
<feature type="transmembrane region" description="Helical" evidence="6">
    <location>
        <begin position="196"/>
        <end position="213"/>
    </location>
</feature>
<evidence type="ECO:0000256" key="4">
    <source>
        <dbReference type="ARBA" id="ARBA00022989"/>
    </source>
</evidence>
<accession>A0A7G9QQR8</accession>
<feature type="transmembrane region" description="Helical" evidence="6">
    <location>
        <begin position="285"/>
        <end position="302"/>
    </location>
</feature>
<evidence type="ECO:0000256" key="5">
    <source>
        <dbReference type="ARBA" id="ARBA00023136"/>
    </source>
</evidence>
<dbReference type="PANTHER" id="PTHR30250">
    <property type="entry name" value="PST FAMILY PREDICTED COLANIC ACID TRANSPORTER"/>
    <property type="match status" value="1"/>
</dbReference>
<dbReference type="EMBL" id="CP060711">
    <property type="protein sequence ID" value="QNN45693.1"/>
    <property type="molecule type" value="Genomic_DNA"/>
</dbReference>
<evidence type="ECO:0000313" key="8">
    <source>
        <dbReference type="Proteomes" id="UP000515977"/>
    </source>
</evidence>
<dbReference type="PANTHER" id="PTHR30250:SF26">
    <property type="entry name" value="PSMA PROTEIN"/>
    <property type="match status" value="1"/>
</dbReference>
<name>A0A7G9QQR8_9GAMM</name>
<sequence>MKSLLSLAKRALGHREAGILRNGGYGLAAKLATTLNLFSSMPFVRESAGAEVFGAWATIVSVATFSAFLDFGLSSGAMNLVAGAHGRGNSAEVTALSRIALRILCINSLALAVAGIAVVAFAPWDSLLGLGEATKPLARTAVGIAITSMILAVPAGLALRIQLGTGDASAGYRFATVGQLIACTATIVAAKVGASLPILVACTLLPPVLAAILNTMQWARNWPLSCCKNQLADAKSSLAADIRRESWLFMTLQISAVAVHTSDLPLISALIGADEAGQYAVAQRLFLLIPIGMGLLWTPLWPTYRQALARSEYKWVVRTLRWTAFLALIIASLTSATLAIGFKQVTQIWMGAPLGLSTLLLTGFATWAALDAAGGAYGAFLNAASPRWLLIAISTTFAASSLILKTWAASKGLIELMPWATLSSFLVFDLLPFLLFWPTLVKHMQSRKF</sequence>
<protein>
    <submittedName>
        <fullName evidence="7">Oligosaccharide flippase family protein</fullName>
    </submittedName>
</protein>
<dbReference type="InterPro" id="IPR002797">
    <property type="entry name" value="Polysacc_synth"/>
</dbReference>
<reference evidence="7 8" key="1">
    <citation type="submission" date="2020-08" db="EMBL/GenBank/DDBJ databases">
        <title>Genome sequence of Thermomonas brevis KACC 16975T.</title>
        <authorList>
            <person name="Hyun D.-W."/>
            <person name="Bae J.-W."/>
        </authorList>
    </citation>
    <scope>NUCLEOTIDE SEQUENCE [LARGE SCALE GENOMIC DNA]</scope>
    <source>
        <strain evidence="7 8">KACC 16975</strain>
    </source>
</reference>
<evidence type="ECO:0000256" key="6">
    <source>
        <dbReference type="SAM" id="Phobius"/>
    </source>
</evidence>